<evidence type="ECO:0000256" key="4">
    <source>
        <dbReference type="ARBA" id="ARBA00022989"/>
    </source>
</evidence>
<dbReference type="InterPro" id="IPR003838">
    <property type="entry name" value="ABC3_permease_C"/>
</dbReference>
<keyword evidence="5 6" id="KW-0472">Membrane</keyword>
<protein>
    <submittedName>
        <fullName evidence="9">Putative ABC transport system permease protein</fullName>
    </submittedName>
</protein>
<feature type="domain" description="ABC3 transporter permease C-terminal" evidence="7">
    <location>
        <begin position="682"/>
        <end position="787"/>
    </location>
</feature>
<evidence type="ECO:0000313" key="10">
    <source>
        <dbReference type="Proteomes" id="UP000190166"/>
    </source>
</evidence>
<name>A0A1T5P6B8_9BACT</name>
<evidence type="ECO:0000259" key="8">
    <source>
        <dbReference type="Pfam" id="PF12704"/>
    </source>
</evidence>
<organism evidence="9 10">
    <name type="scientific">Chitinophaga ginsengisegetis</name>
    <dbReference type="NCBI Taxonomy" id="393003"/>
    <lineage>
        <taxon>Bacteria</taxon>
        <taxon>Pseudomonadati</taxon>
        <taxon>Bacteroidota</taxon>
        <taxon>Chitinophagia</taxon>
        <taxon>Chitinophagales</taxon>
        <taxon>Chitinophagaceae</taxon>
        <taxon>Chitinophaga</taxon>
    </lineage>
</organism>
<dbReference type="RefSeq" id="WP_079471478.1">
    <property type="nucleotide sequence ID" value="NZ_FUZZ01000003.1"/>
</dbReference>
<feature type="transmembrane region" description="Helical" evidence="6">
    <location>
        <begin position="376"/>
        <end position="401"/>
    </location>
</feature>
<accession>A0A1T5P6B8</accession>
<feature type="transmembrane region" description="Helical" evidence="6">
    <location>
        <begin position="20"/>
        <end position="42"/>
    </location>
</feature>
<evidence type="ECO:0000259" key="7">
    <source>
        <dbReference type="Pfam" id="PF02687"/>
    </source>
</evidence>
<gene>
    <name evidence="9" type="ORF">SAMN05660461_4204</name>
</gene>
<feature type="transmembrane region" description="Helical" evidence="6">
    <location>
        <begin position="283"/>
        <end position="307"/>
    </location>
</feature>
<evidence type="ECO:0000256" key="6">
    <source>
        <dbReference type="SAM" id="Phobius"/>
    </source>
</evidence>
<feature type="transmembrane region" description="Helical" evidence="6">
    <location>
        <begin position="422"/>
        <end position="445"/>
    </location>
</feature>
<feature type="transmembrane region" description="Helical" evidence="6">
    <location>
        <begin position="328"/>
        <end position="356"/>
    </location>
</feature>
<dbReference type="InterPro" id="IPR050250">
    <property type="entry name" value="Macrolide_Exporter_MacB"/>
</dbReference>
<keyword evidence="3 6" id="KW-0812">Transmembrane</keyword>
<evidence type="ECO:0000313" key="9">
    <source>
        <dbReference type="EMBL" id="SKD08251.1"/>
    </source>
</evidence>
<evidence type="ECO:0000256" key="3">
    <source>
        <dbReference type="ARBA" id="ARBA00022692"/>
    </source>
</evidence>
<dbReference type="AlphaFoldDB" id="A0A1T5P6B8"/>
<dbReference type="GO" id="GO:0005886">
    <property type="term" value="C:plasma membrane"/>
    <property type="evidence" value="ECO:0007669"/>
    <property type="project" value="UniProtKB-SubCell"/>
</dbReference>
<keyword evidence="10" id="KW-1185">Reference proteome</keyword>
<evidence type="ECO:0000256" key="5">
    <source>
        <dbReference type="ARBA" id="ARBA00023136"/>
    </source>
</evidence>
<reference evidence="9 10" key="1">
    <citation type="submission" date="2017-02" db="EMBL/GenBank/DDBJ databases">
        <authorList>
            <person name="Peterson S.W."/>
        </authorList>
    </citation>
    <scope>NUCLEOTIDE SEQUENCE [LARGE SCALE GENOMIC DNA]</scope>
    <source>
        <strain evidence="9 10">DSM 18108</strain>
    </source>
</reference>
<dbReference type="EMBL" id="FUZZ01000003">
    <property type="protein sequence ID" value="SKD08251.1"/>
    <property type="molecule type" value="Genomic_DNA"/>
</dbReference>
<feature type="transmembrane region" description="Helical" evidence="6">
    <location>
        <begin position="764"/>
        <end position="791"/>
    </location>
</feature>
<evidence type="ECO:0000256" key="2">
    <source>
        <dbReference type="ARBA" id="ARBA00022475"/>
    </source>
</evidence>
<evidence type="ECO:0000256" key="1">
    <source>
        <dbReference type="ARBA" id="ARBA00004651"/>
    </source>
</evidence>
<dbReference type="STRING" id="393003.SAMN05660461_4204"/>
<dbReference type="GO" id="GO:0022857">
    <property type="term" value="F:transmembrane transporter activity"/>
    <property type="evidence" value="ECO:0007669"/>
    <property type="project" value="TreeGrafter"/>
</dbReference>
<feature type="domain" description="MacB-like periplasmic core" evidence="8">
    <location>
        <begin position="22"/>
        <end position="246"/>
    </location>
</feature>
<comment type="subcellular location">
    <subcellularLocation>
        <location evidence="1">Cell membrane</location>
        <topology evidence="1">Multi-pass membrane protein</topology>
    </subcellularLocation>
</comment>
<dbReference type="Pfam" id="PF12704">
    <property type="entry name" value="MacB_PCD"/>
    <property type="match status" value="1"/>
</dbReference>
<dbReference type="Pfam" id="PF02687">
    <property type="entry name" value="FtsX"/>
    <property type="match status" value="2"/>
</dbReference>
<keyword evidence="2" id="KW-1003">Cell membrane</keyword>
<dbReference type="PANTHER" id="PTHR30572:SF18">
    <property type="entry name" value="ABC-TYPE MACROLIDE FAMILY EXPORT SYSTEM PERMEASE COMPONENT 2"/>
    <property type="match status" value="1"/>
</dbReference>
<feature type="transmembrane region" description="Helical" evidence="6">
    <location>
        <begin position="722"/>
        <end position="744"/>
    </location>
</feature>
<feature type="transmembrane region" description="Helical" evidence="6">
    <location>
        <begin position="681"/>
        <end position="702"/>
    </location>
</feature>
<dbReference type="Proteomes" id="UP000190166">
    <property type="component" value="Unassembled WGS sequence"/>
</dbReference>
<dbReference type="InterPro" id="IPR025857">
    <property type="entry name" value="MacB_PCD"/>
</dbReference>
<proteinExistence type="predicted"/>
<keyword evidence="4 6" id="KW-1133">Transmembrane helix</keyword>
<dbReference type="PANTHER" id="PTHR30572">
    <property type="entry name" value="MEMBRANE COMPONENT OF TRANSPORTER-RELATED"/>
    <property type="match status" value="1"/>
</dbReference>
<sequence length="801" mass="88999">MIKNYFLIAWRNMAKNRFFAVVNIWGLAIGITFVLLIGAYTWGEYQVNHFVKNSDRIFLLRSKWANPETGVELATLGPLTKALQDNYPSLVEKAYAHDGINVVISVGDKHFREGVQPGDSTFFEMFNFPVAYGDPRTAMDKPNAVVLTEKKAKQYFGQTDVVGKLLRIQSFDGRNDNFEVTAVIKDLPFNTITNFFKPGNEIFLSPASIRYFGREFGFTSWLSPNIVGYVLLKPGVTAEQLRGPIKTLLATNTTAEIQRTLEVTPVALKDWYLMMNKGLAGKMIAVFSLVALFILLMAIINFVNISIGNSLTRLKEIGVRKAMGGKRLQLVLQFITESVLIVTFSFIVSLGLYFILRPLFGEMIGKDIPALSSFPAWFAVLPLVVILFTGLLAGIYPAFVLSAQPSVTALKGKLKDVKEKLFFRQSLVTVQFVTAIVVFIAAIVIDRQVAFFFNSDLGYNKEKVVTVAVPRDWTTAGVSHMERMRDEFRAMPEIKDATFAYVIPDGAASGASKIYRPENDSSTAISAVSLITDERYLATYDIKLDAGNFYNGTPGDSAKIVINEAAVKALGWKSAEEAINKPLRLHNFSPVVHVSGVTRDFHFGTLHDAITPVYFQPVRGANIYRYLSFRFNAGNTTAQIAALQRKWRQVFPDAPFDFKFLDDSIAQLYDTETQMQKAAKAATVVSLMIVLLGVLGIVTMSIAKRNKEMGIRKVLGASGLNILLLFIKEFSGIIVVSNIIAWPLSWYLLHGWLMDYAYRINIGVLPFLVVGVTLAILVGVITVGMTSRLVAVNPVKSLRTE</sequence>
<feature type="domain" description="ABC3 transporter permease C-terminal" evidence="7">
    <location>
        <begin position="289"/>
        <end position="401"/>
    </location>
</feature>